<feature type="transmembrane region" description="Helical" evidence="6">
    <location>
        <begin position="68"/>
        <end position="87"/>
    </location>
</feature>
<evidence type="ECO:0000256" key="6">
    <source>
        <dbReference type="SAM" id="Phobius"/>
    </source>
</evidence>
<keyword evidence="5 6" id="KW-0472">Membrane</keyword>
<reference evidence="8" key="1">
    <citation type="submission" date="2017-08" db="EMBL/GenBank/DDBJ databases">
        <authorList>
            <person name="Alvarez-Ponce D."/>
            <person name="Weitzman C.L."/>
            <person name="Tillett R.L."/>
            <person name="Sandmeier F.C."/>
            <person name="Tracy C.R."/>
        </authorList>
    </citation>
    <scope>NUCLEOTIDE SEQUENCE [LARGE SCALE GENOMIC DNA]</scope>
    <source>
        <strain evidence="8">723</strain>
    </source>
</reference>
<organism evidence="7 8">
    <name type="scientific">Mycoplasmopsis agassizii</name>
    <dbReference type="NCBI Taxonomy" id="33922"/>
    <lineage>
        <taxon>Bacteria</taxon>
        <taxon>Bacillati</taxon>
        <taxon>Mycoplasmatota</taxon>
        <taxon>Mycoplasmoidales</taxon>
        <taxon>Metamycoplasmataceae</taxon>
        <taxon>Mycoplasmopsis</taxon>
    </lineage>
</organism>
<comment type="caution">
    <text evidence="7">The sequence shown here is derived from an EMBL/GenBank/DDBJ whole genome shotgun (WGS) entry which is preliminary data.</text>
</comment>
<keyword evidence="3 6" id="KW-0812">Transmembrane</keyword>
<dbReference type="PANTHER" id="PTHR43370:SF1">
    <property type="entry name" value="GUANOSINE ABC TRANSPORTER PERMEASE PROTEIN NUPQ"/>
    <property type="match status" value="1"/>
</dbReference>
<feature type="transmembrane region" description="Helical" evidence="6">
    <location>
        <begin position="153"/>
        <end position="171"/>
    </location>
</feature>
<sequence length="318" mass="34589">MIEVTPIFVYAFALFSIFGIASISGIFSERVGIVNIGIDGMMIVGATFYGLFLVVFTRGSSAQLSSYMQIPLFILAGIFAMFFSWIHGFITINLKGNHVISGVAINLLGAGFAWLILLVAVPSLRNGDQRFTVFFNELAQAANPLGNDFGNVLSLKFLLFILVAIVSYILLKHTKWGIRFKSIGENPQAADVAGINVNFYKWQGVSISGLLAGFAGAIAIQLIGASSFTGQVRGFGFIALSIMIMARWRVELAFFISFAFSVLYSLGTQIGTNNDYRRWESVLLIIPYLSAIVLLLMTSKTVTGPKAAGIPYDKANAR</sequence>
<keyword evidence="4 6" id="KW-1133">Transmembrane helix</keyword>
<feature type="transmembrane region" description="Helical" evidence="6">
    <location>
        <begin position="250"/>
        <end position="267"/>
    </location>
</feature>
<feature type="transmembrane region" description="Helical" evidence="6">
    <location>
        <begin position="279"/>
        <end position="297"/>
    </location>
</feature>
<dbReference type="EMBL" id="NQNY01000003">
    <property type="protein sequence ID" value="PAK21599.1"/>
    <property type="molecule type" value="Genomic_DNA"/>
</dbReference>
<feature type="transmembrane region" description="Helical" evidence="6">
    <location>
        <begin position="33"/>
        <end position="56"/>
    </location>
</feature>
<proteinExistence type="predicted"/>
<dbReference type="AlphaFoldDB" id="A0A269TJF3"/>
<dbReference type="Pfam" id="PF02653">
    <property type="entry name" value="BPD_transp_2"/>
    <property type="match status" value="1"/>
</dbReference>
<evidence type="ECO:0000256" key="2">
    <source>
        <dbReference type="ARBA" id="ARBA00022475"/>
    </source>
</evidence>
<evidence type="ECO:0000256" key="4">
    <source>
        <dbReference type="ARBA" id="ARBA00022989"/>
    </source>
</evidence>
<dbReference type="Proteomes" id="UP000216943">
    <property type="component" value="Unassembled WGS sequence"/>
</dbReference>
<evidence type="ECO:0000256" key="3">
    <source>
        <dbReference type="ARBA" id="ARBA00022692"/>
    </source>
</evidence>
<dbReference type="GO" id="GO:0022857">
    <property type="term" value="F:transmembrane transporter activity"/>
    <property type="evidence" value="ECO:0007669"/>
    <property type="project" value="InterPro"/>
</dbReference>
<protein>
    <recommendedName>
        <fullName evidence="9">Sugar ABC transporter permease</fullName>
    </recommendedName>
</protein>
<keyword evidence="2" id="KW-1003">Cell membrane</keyword>
<accession>A0A269TJF3</accession>
<dbReference type="GO" id="GO:0005886">
    <property type="term" value="C:plasma membrane"/>
    <property type="evidence" value="ECO:0007669"/>
    <property type="project" value="UniProtKB-SubCell"/>
</dbReference>
<dbReference type="CDD" id="cd06580">
    <property type="entry name" value="TM_PBP1_transp_TpRbsC_like"/>
    <property type="match status" value="1"/>
</dbReference>
<evidence type="ECO:0000256" key="1">
    <source>
        <dbReference type="ARBA" id="ARBA00004651"/>
    </source>
</evidence>
<feature type="transmembrane region" description="Helical" evidence="6">
    <location>
        <begin position="207"/>
        <end position="229"/>
    </location>
</feature>
<dbReference type="OrthoDB" id="9792579at2"/>
<evidence type="ECO:0000313" key="8">
    <source>
        <dbReference type="Proteomes" id="UP000216943"/>
    </source>
</evidence>
<evidence type="ECO:0000313" key="7">
    <source>
        <dbReference type="EMBL" id="PAK21599.1"/>
    </source>
</evidence>
<evidence type="ECO:0008006" key="9">
    <source>
        <dbReference type="Google" id="ProtNLM"/>
    </source>
</evidence>
<feature type="transmembrane region" description="Helical" evidence="6">
    <location>
        <begin position="7"/>
        <end position="27"/>
    </location>
</feature>
<dbReference type="RefSeq" id="WP_095334611.1">
    <property type="nucleotide sequence ID" value="NZ_NQNY01000003.1"/>
</dbReference>
<comment type="subcellular location">
    <subcellularLocation>
        <location evidence="1">Cell membrane</location>
        <topology evidence="1">Multi-pass membrane protein</topology>
    </subcellularLocation>
</comment>
<dbReference type="InterPro" id="IPR001851">
    <property type="entry name" value="ABC_transp_permease"/>
</dbReference>
<evidence type="ECO:0000256" key="5">
    <source>
        <dbReference type="ARBA" id="ARBA00023136"/>
    </source>
</evidence>
<dbReference type="PANTHER" id="PTHR43370">
    <property type="entry name" value="SUGAR ABC TRANSPORTER INTEGRAL MEMBRANE PROTEIN-RELATED"/>
    <property type="match status" value="1"/>
</dbReference>
<gene>
    <name evidence="7" type="ORF">CJJ23_01470</name>
</gene>
<feature type="transmembrane region" description="Helical" evidence="6">
    <location>
        <begin position="99"/>
        <end position="121"/>
    </location>
</feature>
<name>A0A269TJF3_9BACT</name>